<keyword evidence="1" id="KW-0812">Transmembrane</keyword>
<dbReference type="OrthoDB" id="5518887at2"/>
<organism evidence="2 3">
    <name type="scientific">Lujinxingia litoralis</name>
    <dbReference type="NCBI Taxonomy" id="2211119"/>
    <lineage>
        <taxon>Bacteria</taxon>
        <taxon>Deltaproteobacteria</taxon>
        <taxon>Bradymonadales</taxon>
        <taxon>Lujinxingiaceae</taxon>
        <taxon>Lujinxingia</taxon>
    </lineage>
</organism>
<dbReference type="RefSeq" id="WP_111730122.1">
    <property type="nucleotide sequence ID" value="NZ_QHKO01000005.1"/>
</dbReference>
<proteinExistence type="predicted"/>
<evidence type="ECO:0000313" key="2">
    <source>
        <dbReference type="EMBL" id="RAL21557.1"/>
    </source>
</evidence>
<keyword evidence="3" id="KW-1185">Reference proteome</keyword>
<dbReference type="EMBL" id="QHKO01000005">
    <property type="protein sequence ID" value="RAL21557.1"/>
    <property type="molecule type" value="Genomic_DNA"/>
</dbReference>
<evidence type="ECO:0000313" key="3">
    <source>
        <dbReference type="Proteomes" id="UP000249169"/>
    </source>
</evidence>
<protein>
    <submittedName>
        <fullName evidence="2">Uncharacterized protein</fullName>
    </submittedName>
</protein>
<comment type="caution">
    <text evidence="2">The sequence shown here is derived from an EMBL/GenBank/DDBJ whole genome shotgun (WGS) entry which is preliminary data.</text>
</comment>
<evidence type="ECO:0000256" key="1">
    <source>
        <dbReference type="SAM" id="Phobius"/>
    </source>
</evidence>
<reference evidence="2 3" key="1">
    <citation type="submission" date="2018-05" db="EMBL/GenBank/DDBJ databases">
        <title>Lujinxingia marina gen. nov. sp. nov., a new facultative anaerobic member of the class Deltaproteobacteria, and proposal of Lujinxingaceae fam. nov.</title>
        <authorList>
            <person name="Li C.-M."/>
        </authorList>
    </citation>
    <scope>NUCLEOTIDE SEQUENCE [LARGE SCALE GENOMIC DNA]</scope>
    <source>
        <strain evidence="2 3">B210</strain>
    </source>
</reference>
<accession>A0A328C5T0</accession>
<dbReference type="AlphaFoldDB" id="A0A328C5T0"/>
<gene>
    <name evidence="2" type="ORF">DL240_11915</name>
</gene>
<feature type="transmembrane region" description="Helical" evidence="1">
    <location>
        <begin position="12"/>
        <end position="31"/>
    </location>
</feature>
<name>A0A328C5T0_9DELT</name>
<keyword evidence="1" id="KW-0472">Membrane</keyword>
<sequence>MTGPLTHITLKYFFSAIAFTMALLLTPRALVDNATGAHVDGQEIPVQLLERPEDCLWCTPPPTYDSCESDDIASQHWLNPDQAPRRISAHPARMMTPLSVPAPEGARGSEHLFEVTFWIHPHLSQHSQGP</sequence>
<dbReference type="Proteomes" id="UP000249169">
    <property type="component" value="Unassembled WGS sequence"/>
</dbReference>
<keyword evidence="1" id="KW-1133">Transmembrane helix</keyword>